<dbReference type="AlphaFoldDB" id="A0A831RNG5"/>
<feature type="coiled-coil region" evidence="1">
    <location>
        <begin position="5"/>
        <end position="83"/>
    </location>
</feature>
<name>A0A831RNG5_9GAMM</name>
<organism evidence="2">
    <name type="scientific">Sedimenticola thiotaurini</name>
    <dbReference type="NCBI Taxonomy" id="1543721"/>
    <lineage>
        <taxon>Bacteria</taxon>
        <taxon>Pseudomonadati</taxon>
        <taxon>Pseudomonadota</taxon>
        <taxon>Gammaproteobacteria</taxon>
        <taxon>Chromatiales</taxon>
        <taxon>Sedimenticolaceae</taxon>
        <taxon>Sedimenticola</taxon>
    </lineage>
</organism>
<protein>
    <submittedName>
        <fullName evidence="2">Uncharacterized protein</fullName>
    </submittedName>
</protein>
<dbReference type="EMBL" id="DRKP01000113">
    <property type="protein sequence ID" value="HEB96748.1"/>
    <property type="molecule type" value="Genomic_DNA"/>
</dbReference>
<comment type="caution">
    <text evidence="2">The sequence shown here is derived from an EMBL/GenBank/DDBJ whole genome shotgun (WGS) entry which is preliminary data.</text>
</comment>
<gene>
    <name evidence="2" type="ORF">ENI96_10010</name>
</gene>
<evidence type="ECO:0000313" key="2">
    <source>
        <dbReference type="EMBL" id="HEB96748.1"/>
    </source>
</evidence>
<dbReference type="Proteomes" id="UP000886251">
    <property type="component" value="Unassembled WGS sequence"/>
</dbReference>
<proteinExistence type="predicted"/>
<reference evidence="2" key="1">
    <citation type="journal article" date="2020" name="mSystems">
        <title>Genome- and Community-Level Interaction Insights into Carbon Utilization and Element Cycling Functions of Hydrothermarchaeota in Hydrothermal Sediment.</title>
        <authorList>
            <person name="Zhou Z."/>
            <person name="Liu Y."/>
            <person name="Xu W."/>
            <person name="Pan J."/>
            <person name="Luo Z.H."/>
            <person name="Li M."/>
        </authorList>
    </citation>
    <scope>NUCLEOTIDE SEQUENCE [LARGE SCALE GENOMIC DNA]</scope>
    <source>
        <strain evidence="2">HyVt-443</strain>
    </source>
</reference>
<accession>A0A831RNG5</accession>
<keyword evidence="1" id="KW-0175">Coiled coil</keyword>
<evidence type="ECO:0000256" key="1">
    <source>
        <dbReference type="SAM" id="Coils"/>
    </source>
</evidence>
<sequence>MSDPIAEAQQQLRTIEAEHASACKARVADQSEAARRRVEDLARERDSLRRLLMELRQAERRERQEAAAQAQRAQQARETALARWAADRATMAVDVYRESMVELLALGSLQRRLHRIHGSDLPPRPKEQEVRSRIEELINEFDSE</sequence>